<evidence type="ECO:0000259" key="2">
    <source>
        <dbReference type="Pfam" id="PF07853"/>
    </source>
</evidence>
<dbReference type="Pfam" id="PF07853">
    <property type="entry name" value="DUF1648"/>
    <property type="match status" value="1"/>
</dbReference>
<evidence type="ECO:0000313" key="6">
    <source>
        <dbReference type="Proteomes" id="UP000595198"/>
    </source>
</evidence>
<evidence type="ECO:0000256" key="1">
    <source>
        <dbReference type="SAM" id="Phobius"/>
    </source>
</evidence>
<feature type="transmembrane region" description="Helical" evidence="1">
    <location>
        <begin position="126"/>
        <end position="144"/>
    </location>
</feature>
<evidence type="ECO:0000313" key="5">
    <source>
        <dbReference type="Proteomes" id="UP000594774"/>
    </source>
</evidence>
<feature type="transmembrane region" description="Helical" evidence="1">
    <location>
        <begin position="12"/>
        <end position="34"/>
    </location>
</feature>
<evidence type="ECO:0000313" key="4">
    <source>
        <dbReference type="EMBL" id="QQB82065.1"/>
    </source>
</evidence>
<protein>
    <submittedName>
        <fullName evidence="3">DUF1648 domain-containing protein</fullName>
    </submittedName>
</protein>
<dbReference type="EMBL" id="CP066023">
    <property type="protein sequence ID" value="QQB82065.1"/>
    <property type="molecule type" value="Genomic_DNA"/>
</dbReference>
<gene>
    <name evidence="3" type="ORF">I6G95_08315</name>
    <name evidence="4" type="ORF">I6H48_08885</name>
</gene>
<accession>A0AB37G8E3</accession>
<keyword evidence="6" id="KW-1185">Reference proteome</keyword>
<dbReference type="EMBL" id="CP065628">
    <property type="protein sequence ID" value="QPR30227.1"/>
    <property type="molecule type" value="Genomic_DNA"/>
</dbReference>
<dbReference type="InterPro" id="IPR012867">
    <property type="entry name" value="DUF1648"/>
</dbReference>
<feature type="domain" description="DUF1648" evidence="2">
    <location>
        <begin position="22"/>
        <end position="68"/>
    </location>
</feature>
<reference evidence="5 6" key="1">
    <citation type="submission" date="2020-12" db="EMBL/GenBank/DDBJ databases">
        <title>FDA dAtabase for Regulatory Grade micrObial Sequences (FDA-ARGOS): Supporting development and validation of Infectious Disease Dx tests.</title>
        <authorList>
            <person name="Sproer C."/>
            <person name="Gronow S."/>
            <person name="Severitt S."/>
            <person name="Schroder I."/>
            <person name="Tallon L."/>
            <person name="Sadzewicz L."/>
            <person name="Zhao X."/>
            <person name="Boylan J."/>
            <person name="Ott S."/>
            <person name="Bowen H."/>
            <person name="Vavikolanu K."/>
            <person name="Mehta A."/>
            <person name="Aluvathingal J."/>
            <person name="Nadendla S."/>
            <person name="Lowell S."/>
            <person name="Myers T."/>
            <person name="Yan Y."/>
            <person name="Sichtig H."/>
        </authorList>
    </citation>
    <scope>NUCLEOTIDE SEQUENCE [LARGE SCALE GENOMIC DNA]</scope>
    <source>
        <strain evidence="3 5">FDAARGOS_938</strain>
        <strain evidence="4 6">FDAARGOS_991</strain>
    </source>
</reference>
<dbReference type="AlphaFoldDB" id="A0AB37G8E3"/>
<keyword evidence="1" id="KW-1133">Transmembrane helix</keyword>
<keyword evidence="1" id="KW-0472">Membrane</keyword>
<dbReference type="Proteomes" id="UP000594774">
    <property type="component" value="Chromosome"/>
</dbReference>
<keyword evidence="1" id="KW-0812">Transmembrane</keyword>
<dbReference type="RefSeq" id="WP_197914322.1">
    <property type="nucleotide sequence ID" value="NZ_CP065628.1"/>
</dbReference>
<evidence type="ECO:0000313" key="3">
    <source>
        <dbReference type="EMBL" id="QPR30227.1"/>
    </source>
</evidence>
<proteinExistence type="predicted"/>
<feature type="transmembrane region" description="Helical" evidence="1">
    <location>
        <begin position="54"/>
        <end position="79"/>
    </location>
</feature>
<feature type="transmembrane region" description="Helical" evidence="1">
    <location>
        <begin position="91"/>
        <end position="114"/>
    </location>
</feature>
<feature type="transmembrane region" description="Helical" evidence="1">
    <location>
        <begin position="190"/>
        <end position="222"/>
    </location>
</feature>
<dbReference type="Proteomes" id="UP000595198">
    <property type="component" value="Chromosome"/>
</dbReference>
<sequence>MPQIPRFDSWIVRGTIIAPCVLAIAQLLWVIAISDRLPEQLATHWSVNDTPNGFMPPIQSTLIMAIIVIACAQIGWLGAKTSTPLVVRKPIAITNLALCGFLIGIEFAIIIPQIGTTDPTTARIGWIYAIAGVIIGLVAALLVTRRLKDYSSLTDATVTEPTSPQLPHREGAPTPIDVSVTISKGVKVTLAVWCVVSVALAVFLPSLGIVFLLCTPLFLIAYETGMTLDTDPKTDSITVFNGCGPLKMKHPIELRTIKYAKPATYNWADGGGIGLRLGNDGRITVAARSGEAVKIETSGSDYTIVVPDGMAAAVAGEINSRIDAMRQ</sequence>
<organism evidence="3 5">
    <name type="scientific">Corynebacterium amycolatum</name>
    <dbReference type="NCBI Taxonomy" id="43765"/>
    <lineage>
        <taxon>Bacteria</taxon>
        <taxon>Bacillati</taxon>
        <taxon>Actinomycetota</taxon>
        <taxon>Actinomycetes</taxon>
        <taxon>Mycobacteriales</taxon>
        <taxon>Corynebacteriaceae</taxon>
        <taxon>Corynebacterium</taxon>
    </lineage>
</organism>
<name>A0AB37G8E3_CORAY</name>